<gene>
    <name evidence="1" type="ORF">LCGC14_2624510</name>
</gene>
<proteinExistence type="predicted"/>
<organism evidence="1">
    <name type="scientific">marine sediment metagenome</name>
    <dbReference type="NCBI Taxonomy" id="412755"/>
    <lineage>
        <taxon>unclassified sequences</taxon>
        <taxon>metagenomes</taxon>
        <taxon>ecological metagenomes</taxon>
    </lineage>
</organism>
<name>A0A0F8XHC5_9ZZZZ</name>
<accession>A0A0F8XHC5</accession>
<protein>
    <submittedName>
        <fullName evidence="1">Uncharacterized protein</fullName>
    </submittedName>
</protein>
<comment type="caution">
    <text evidence="1">The sequence shown here is derived from an EMBL/GenBank/DDBJ whole genome shotgun (WGS) entry which is preliminary data.</text>
</comment>
<sequence>MAISARIPSGLDTNKFIPELYSRNVLVAVKNQLVVVPVVNHSYESEMVMGDTLHITATNTVTATEVTIGTEG</sequence>
<evidence type="ECO:0000313" key="1">
    <source>
        <dbReference type="EMBL" id="KKK41569.1"/>
    </source>
</evidence>
<dbReference type="EMBL" id="LAZR01070389">
    <property type="protein sequence ID" value="KKK41569.1"/>
    <property type="molecule type" value="Genomic_DNA"/>
</dbReference>
<dbReference type="AlphaFoldDB" id="A0A0F8XHC5"/>
<feature type="non-terminal residue" evidence="1">
    <location>
        <position position="72"/>
    </location>
</feature>
<reference evidence="1" key="1">
    <citation type="journal article" date="2015" name="Nature">
        <title>Complex archaea that bridge the gap between prokaryotes and eukaryotes.</title>
        <authorList>
            <person name="Spang A."/>
            <person name="Saw J.H."/>
            <person name="Jorgensen S.L."/>
            <person name="Zaremba-Niedzwiedzka K."/>
            <person name="Martijn J."/>
            <person name="Lind A.E."/>
            <person name="van Eijk R."/>
            <person name="Schleper C."/>
            <person name="Guy L."/>
            <person name="Ettema T.J."/>
        </authorList>
    </citation>
    <scope>NUCLEOTIDE SEQUENCE</scope>
</reference>